<protein>
    <submittedName>
        <fullName evidence="1">Uncharacterized protein</fullName>
    </submittedName>
</protein>
<evidence type="ECO:0000313" key="1">
    <source>
        <dbReference type="EMBL" id="KAI9455653.1"/>
    </source>
</evidence>
<accession>A0ACC0U072</accession>
<organism evidence="1 2">
    <name type="scientific">Russula earlei</name>
    <dbReference type="NCBI Taxonomy" id="71964"/>
    <lineage>
        <taxon>Eukaryota</taxon>
        <taxon>Fungi</taxon>
        <taxon>Dikarya</taxon>
        <taxon>Basidiomycota</taxon>
        <taxon>Agaricomycotina</taxon>
        <taxon>Agaricomycetes</taxon>
        <taxon>Russulales</taxon>
        <taxon>Russulaceae</taxon>
        <taxon>Russula</taxon>
    </lineage>
</organism>
<sequence>MVATPAGYRSPILMHSLSSSSQLCRLRNMGKHILPLLSWWAFRLALALFSPIPGCISTHTTGNHSISRSMLIISVPLRTSAHPQPRVRGTPFPLNLKSCLSPPPLTSPLSRISSDPGKTSRFPSFLRLLLLHSPDPCIGALNRFAHLHGCVLHSDDGIPYLYMLTVGRYLISLRILRVRKRKKKSKSCPTAWSISIRSLFLMGIMAT</sequence>
<comment type="caution">
    <text evidence="1">The sequence shown here is derived from an EMBL/GenBank/DDBJ whole genome shotgun (WGS) entry which is preliminary data.</text>
</comment>
<name>A0ACC0U072_9AGAM</name>
<evidence type="ECO:0000313" key="2">
    <source>
        <dbReference type="Proteomes" id="UP001207468"/>
    </source>
</evidence>
<dbReference type="EMBL" id="JAGFNK010000247">
    <property type="protein sequence ID" value="KAI9455653.1"/>
    <property type="molecule type" value="Genomic_DNA"/>
</dbReference>
<keyword evidence="2" id="KW-1185">Reference proteome</keyword>
<reference evidence="1" key="1">
    <citation type="submission" date="2021-03" db="EMBL/GenBank/DDBJ databases">
        <title>Evolutionary priming and transition to the ectomycorrhizal habit in an iconic lineage of mushroom-forming fungi: is preadaptation a requirement?</title>
        <authorList>
            <consortium name="DOE Joint Genome Institute"/>
            <person name="Looney B.P."/>
            <person name="Miyauchi S."/>
            <person name="Morin E."/>
            <person name="Drula E."/>
            <person name="Courty P.E."/>
            <person name="Chicoki N."/>
            <person name="Fauchery L."/>
            <person name="Kohler A."/>
            <person name="Kuo A."/>
            <person name="LaButti K."/>
            <person name="Pangilinan J."/>
            <person name="Lipzen A."/>
            <person name="Riley R."/>
            <person name="Andreopoulos W."/>
            <person name="He G."/>
            <person name="Johnson J."/>
            <person name="Barry K.W."/>
            <person name="Grigoriev I.V."/>
            <person name="Nagy L."/>
            <person name="Hibbett D."/>
            <person name="Henrissat B."/>
            <person name="Matheny P.B."/>
            <person name="Labbe J."/>
            <person name="Martin A.F."/>
        </authorList>
    </citation>
    <scope>NUCLEOTIDE SEQUENCE</scope>
    <source>
        <strain evidence="1">BPL698</strain>
    </source>
</reference>
<gene>
    <name evidence="1" type="ORF">F5148DRAFT_388136</name>
</gene>
<proteinExistence type="predicted"/>
<dbReference type="Proteomes" id="UP001207468">
    <property type="component" value="Unassembled WGS sequence"/>
</dbReference>